<name>A0ABR0E9X6_ZASCE</name>
<keyword evidence="1" id="KW-1133">Transmembrane helix</keyword>
<evidence type="ECO:0008006" key="4">
    <source>
        <dbReference type="Google" id="ProtNLM"/>
    </source>
</evidence>
<keyword evidence="1" id="KW-0472">Membrane</keyword>
<proteinExistence type="predicted"/>
<comment type="caution">
    <text evidence="2">The sequence shown here is derived from an EMBL/GenBank/DDBJ whole genome shotgun (WGS) entry which is preliminary data.</text>
</comment>
<sequence length="106" mass="12056">MTVDTEDAECIRDKLERLTRGVAKMVNEKDFDFKSASSQEVLEVSSTITEHLGRASVFMVLLLTGTLGIRLQIYTEFKWRREGGQWKCYWVNGGQGMPEPNLGPTR</sequence>
<accession>A0ABR0E9X6</accession>
<keyword evidence="1" id="KW-0812">Transmembrane</keyword>
<evidence type="ECO:0000313" key="3">
    <source>
        <dbReference type="Proteomes" id="UP001305779"/>
    </source>
</evidence>
<evidence type="ECO:0000313" key="2">
    <source>
        <dbReference type="EMBL" id="KAK4498026.1"/>
    </source>
</evidence>
<feature type="transmembrane region" description="Helical" evidence="1">
    <location>
        <begin position="52"/>
        <end position="71"/>
    </location>
</feature>
<reference evidence="2 3" key="1">
    <citation type="journal article" date="2023" name="G3 (Bethesda)">
        <title>A chromosome-level genome assembly of Zasmidium syzygii isolated from banana leaves.</title>
        <authorList>
            <person name="van Westerhoven A.C."/>
            <person name="Mehrabi R."/>
            <person name="Talebi R."/>
            <person name="Steentjes M.B.F."/>
            <person name="Corcolon B."/>
            <person name="Chong P.A."/>
            <person name="Kema G.H.J."/>
            <person name="Seidl M.F."/>
        </authorList>
    </citation>
    <scope>NUCLEOTIDE SEQUENCE [LARGE SCALE GENOMIC DNA]</scope>
    <source>
        <strain evidence="2 3">P124</strain>
    </source>
</reference>
<gene>
    <name evidence="2" type="ORF">PRZ48_010682</name>
</gene>
<keyword evidence="3" id="KW-1185">Reference proteome</keyword>
<protein>
    <recommendedName>
        <fullName evidence="4">DUF4440 domain-containing protein</fullName>
    </recommendedName>
</protein>
<dbReference type="Proteomes" id="UP001305779">
    <property type="component" value="Unassembled WGS sequence"/>
</dbReference>
<dbReference type="EMBL" id="JAXOVC010000008">
    <property type="protein sequence ID" value="KAK4498026.1"/>
    <property type="molecule type" value="Genomic_DNA"/>
</dbReference>
<organism evidence="2 3">
    <name type="scientific">Zasmidium cellare</name>
    <name type="common">Wine cellar mold</name>
    <name type="synonym">Racodium cellare</name>
    <dbReference type="NCBI Taxonomy" id="395010"/>
    <lineage>
        <taxon>Eukaryota</taxon>
        <taxon>Fungi</taxon>
        <taxon>Dikarya</taxon>
        <taxon>Ascomycota</taxon>
        <taxon>Pezizomycotina</taxon>
        <taxon>Dothideomycetes</taxon>
        <taxon>Dothideomycetidae</taxon>
        <taxon>Mycosphaerellales</taxon>
        <taxon>Mycosphaerellaceae</taxon>
        <taxon>Zasmidium</taxon>
    </lineage>
</organism>
<evidence type="ECO:0000256" key="1">
    <source>
        <dbReference type="SAM" id="Phobius"/>
    </source>
</evidence>